<dbReference type="RefSeq" id="WP_168958871.1">
    <property type="nucleotide sequence ID" value="NZ_CP098604.1"/>
</dbReference>
<evidence type="ECO:0000313" key="1">
    <source>
        <dbReference type="EMBL" id="CAD0341470.1"/>
    </source>
</evidence>
<proteinExistence type="predicted"/>
<organism evidence="1">
    <name type="scientific">Xanthomonas hortorum pv. pelargonii</name>
    <dbReference type="NCBI Taxonomy" id="453602"/>
    <lineage>
        <taxon>Bacteria</taxon>
        <taxon>Pseudomonadati</taxon>
        <taxon>Pseudomonadota</taxon>
        <taxon>Gammaproteobacteria</taxon>
        <taxon>Lysobacterales</taxon>
        <taxon>Lysobacteraceae</taxon>
        <taxon>Xanthomonas</taxon>
    </lineage>
</organism>
<dbReference type="AlphaFoldDB" id="A0A6V7DVD4"/>
<reference evidence="1" key="1">
    <citation type="submission" date="2020-07" db="EMBL/GenBank/DDBJ databases">
        <authorList>
            <person name="Pothier F. J."/>
        </authorList>
    </citation>
    <scope>NUCLEOTIDE SEQUENCE</scope>
    <source>
        <strain evidence="1">CFBP 2533</strain>
    </source>
</reference>
<dbReference type="EMBL" id="LR828261">
    <property type="protein sequence ID" value="CAD0341470.1"/>
    <property type="molecule type" value="Genomic_DNA"/>
</dbReference>
<dbReference type="EMBL" id="LR828261">
    <property type="protein sequence ID" value="CAD0341478.1"/>
    <property type="molecule type" value="Genomic_DNA"/>
</dbReference>
<gene>
    <name evidence="1" type="ORF">CFBP2533_27990</name>
</gene>
<name>A0A6V7DVD4_9XANT</name>
<sequence length="55" mass="6274">MDKKIVLQLGEDGLPLDDVSHYAATPEHLRSYEQAADELYRFKVPQLLDHADPHS</sequence>
<accession>A0A6V7DVD4</accession>
<protein>
    <submittedName>
        <fullName evidence="1">Uncharacterized protein</fullName>
    </submittedName>
</protein>